<feature type="compositionally biased region" description="Basic and acidic residues" evidence="1">
    <location>
        <begin position="255"/>
        <end position="264"/>
    </location>
</feature>
<dbReference type="Gene3D" id="1.10.510.10">
    <property type="entry name" value="Transferase(Phosphotransferase) domain 1"/>
    <property type="match status" value="1"/>
</dbReference>
<feature type="compositionally biased region" description="Basic and acidic residues" evidence="1">
    <location>
        <begin position="1"/>
        <end position="27"/>
    </location>
</feature>
<protein>
    <recommendedName>
        <fullName evidence="2">Protein kinase domain-containing protein</fullName>
    </recommendedName>
</protein>
<evidence type="ECO:0000313" key="3">
    <source>
        <dbReference type="EMBL" id="KAK5083430.1"/>
    </source>
</evidence>
<comment type="caution">
    <text evidence="3">The sequence shown here is derived from an EMBL/GenBank/DDBJ whole genome shotgun (WGS) entry which is preliminary data.</text>
</comment>
<dbReference type="AlphaFoldDB" id="A0AAN7SX27"/>
<dbReference type="SUPFAM" id="SSF56112">
    <property type="entry name" value="Protein kinase-like (PK-like)"/>
    <property type="match status" value="1"/>
</dbReference>
<dbReference type="PANTHER" id="PTHR44167:SF24">
    <property type="entry name" value="SERINE_THREONINE-PROTEIN KINASE CHK2"/>
    <property type="match status" value="1"/>
</dbReference>
<feature type="region of interest" description="Disordered" evidence="1">
    <location>
        <begin position="1"/>
        <end position="52"/>
    </location>
</feature>
<dbReference type="GO" id="GO:0005737">
    <property type="term" value="C:cytoplasm"/>
    <property type="evidence" value="ECO:0007669"/>
    <property type="project" value="TreeGrafter"/>
</dbReference>
<evidence type="ECO:0000313" key="4">
    <source>
        <dbReference type="Proteomes" id="UP001309876"/>
    </source>
</evidence>
<evidence type="ECO:0000256" key="1">
    <source>
        <dbReference type="SAM" id="MobiDB-lite"/>
    </source>
</evidence>
<reference evidence="3 4" key="1">
    <citation type="submission" date="2023-08" db="EMBL/GenBank/DDBJ databases">
        <title>Black Yeasts Isolated from many extreme environments.</title>
        <authorList>
            <person name="Coleine C."/>
            <person name="Stajich J.E."/>
            <person name="Selbmann L."/>
        </authorList>
    </citation>
    <scope>NUCLEOTIDE SEQUENCE [LARGE SCALE GENOMIC DNA]</scope>
    <source>
        <strain evidence="3 4">CCFEE 5910</strain>
    </source>
</reference>
<dbReference type="GO" id="GO:0044773">
    <property type="term" value="P:mitotic DNA damage checkpoint signaling"/>
    <property type="evidence" value="ECO:0007669"/>
    <property type="project" value="TreeGrafter"/>
</dbReference>
<dbReference type="GO" id="GO:0005634">
    <property type="term" value="C:nucleus"/>
    <property type="evidence" value="ECO:0007669"/>
    <property type="project" value="TreeGrafter"/>
</dbReference>
<sequence>MAHNPHDHSSRFRGLKLDTHADEHRQSQDSTNSEQKHLQRPGLRSSTQSEDTITRICATPPIEIPQPDYKHEDFVAVESASSLQESDSFVDDYLKERETAITFSPVVTTSTGHRHSILEPPGRAAQDKPRGRALAQALSDHHNVRPHSESDKSHYDPRTGRHLPQYTDSPPKEEPRIGEARFPLLQQTVDTLARQYSRDSDLPQSMTSEAIVSPVEGAVITPSDNNTTSPIGISPSLVRHFSSSYDSPRVRSQRKASERWRDGEAATDFFSRAGSLKKSDRDSGRRASRRDTLSSTKSPRSAASSFLRGFSVSSGADTESTPLPVDAEGATIGDDYVLGKQIGYGGFSIFREVKQMNSQTGEQRTLAVKIVKKQIEGKSRTENENAQADFEHEVDLWRLLNHKHILSLEAVYDLEEATFCFVPLNVGGTLFDVVSNNRQGLPQDLAANYSYQLASALRYLHLDARVVHRDVKLENCLVETTNGKGPGLLRLCDFGLAEWISSDSDSAASPSTSSSDLGRGDRPLAKYFGPADSSSSAFAGGSLEYAAPEILKIASSASGNVHSNDMPPERSIVSSAVDIWAMGVCIFALINGRRPFQDAFQPRVVMAILAGDWNRESLKEKASDEAYRLVKACLNMDASRRPGIGEVFDNPWFDDARSVHEGSDAGSESGRANGWRL</sequence>
<dbReference type="Gene3D" id="3.30.200.20">
    <property type="entry name" value="Phosphorylase Kinase, domain 1"/>
    <property type="match status" value="1"/>
</dbReference>
<name>A0AAN7SX27_9EURO</name>
<feature type="compositionally biased region" description="Basic and acidic residues" evidence="1">
    <location>
        <begin position="170"/>
        <end position="179"/>
    </location>
</feature>
<dbReference type="PROSITE" id="PS50011">
    <property type="entry name" value="PROTEIN_KINASE_DOM"/>
    <property type="match status" value="1"/>
</dbReference>
<evidence type="ECO:0000259" key="2">
    <source>
        <dbReference type="PROSITE" id="PS50011"/>
    </source>
</evidence>
<feature type="domain" description="Protein kinase" evidence="2">
    <location>
        <begin position="336"/>
        <end position="653"/>
    </location>
</feature>
<dbReference type="PANTHER" id="PTHR44167">
    <property type="entry name" value="OVARIAN-SPECIFIC SERINE/THREONINE-PROTEIN KINASE LOK-RELATED"/>
    <property type="match status" value="1"/>
</dbReference>
<feature type="region of interest" description="Disordered" evidence="1">
    <location>
        <begin position="219"/>
        <end position="300"/>
    </location>
</feature>
<feature type="compositionally biased region" description="Basic and acidic residues" evidence="1">
    <location>
        <begin position="139"/>
        <end position="159"/>
    </location>
</feature>
<feature type="compositionally biased region" description="Basic and acidic residues" evidence="1">
    <location>
        <begin position="277"/>
        <end position="292"/>
    </location>
</feature>
<dbReference type="EMBL" id="JAVRRJ010000006">
    <property type="protein sequence ID" value="KAK5083430.1"/>
    <property type="molecule type" value="Genomic_DNA"/>
</dbReference>
<feature type="compositionally biased region" description="Polar residues" evidence="1">
    <location>
        <begin position="222"/>
        <end position="231"/>
    </location>
</feature>
<dbReference type="SMART" id="SM00220">
    <property type="entry name" value="S_TKc"/>
    <property type="match status" value="1"/>
</dbReference>
<gene>
    <name evidence="3" type="ORF">LTR05_005932</name>
</gene>
<dbReference type="GO" id="GO:0004674">
    <property type="term" value="F:protein serine/threonine kinase activity"/>
    <property type="evidence" value="ECO:0007669"/>
    <property type="project" value="TreeGrafter"/>
</dbReference>
<dbReference type="GO" id="GO:0005524">
    <property type="term" value="F:ATP binding"/>
    <property type="evidence" value="ECO:0007669"/>
    <property type="project" value="InterPro"/>
</dbReference>
<dbReference type="InterPro" id="IPR011009">
    <property type="entry name" value="Kinase-like_dom_sf"/>
</dbReference>
<dbReference type="Pfam" id="PF00069">
    <property type="entry name" value="Pkinase"/>
    <property type="match status" value="1"/>
</dbReference>
<feature type="region of interest" description="Disordered" evidence="1">
    <location>
        <begin position="105"/>
        <end position="183"/>
    </location>
</feature>
<organism evidence="3 4">
    <name type="scientific">Lithohypha guttulata</name>
    <dbReference type="NCBI Taxonomy" id="1690604"/>
    <lineage>
        <taxon>Eukaryota</taxon>
        <taxon>Fungi</taxon>
        <taxon>Dikarya</taxon>
        <taxon>Ascomycota</taxon>
        <taxon>Pezizomycotina</taxon>
        <taxon>Eurotiomycetes</taxon>
        <taxon>Chaetothyriomycetidae</taxon>
        <taxon>Chaetothyriales</taxon>
        <taxon>Trichomeriaceae</taxon>
        <taxon>Lithohypha</taxon>
    </lineage>
</organism>
<dbReference type="InterPro" id="IPR000719">
    <property type="entry name" value="Prot_kinase_dom"/>
</dbReference>
<dbReference type="Proteomes" id="UP001309876">
    <property type="component" value="Unassembled WGS sequence"/>
</dbReference>
<proteinExistence type="predicted"/>
<dbReference type="PROSITE" id="PS00108">
    <property type="entry name" value="PROTEIN_KINASE_ST"/>
    <property type="match status" value="1"/>
</dbReference>
<dbReference type="InterPro" id="IPR008271">
    <property type="entry name" value="Ser/Thr_kinase_AS"/>
</dbReference>
<keyword evidence="4" id="KW-1185">Reference proteome</keyword>
<accession>A0AAN7SX27</accession>